<evidence type="ECO:0000256" key="1">
    <source>
        <dbReference type="SAM" id="MobiDB-lite"/>
    </source>
</evidence>
<dbReference type="AlphaFoldDB" id="A0A180GRV6"/>
<reference evidence="3" key="1">
    <citation type="submission" date="2009-11" db="EMBL/GenBank/DDBJ databases">
        <authorList>
            <consortium name="The Broad Institute Genome Sequencing Platform"/>
            <person name="Ward D."/>
            <person name="Feldgarden M."/>
            <person name="Earl A."/>
            <person name="Young S.K."/>
            <person name="Zeng Q."/>
            <person name="Koehrsen M."/>
            <person name="Alvarado L."/>
            <person name="Berlin A."/>
            <person name="Bochicchio J."/>
            <person name="Borenstein D."/>
            <person name="Chapman S.B."/>
            <person name="Chen Z."/>
            <person name="Engels R."/>
            <person name="Freedman E."/>
            <person name="Gellesch M."/>
            <person name="Goldberg J."/>
            <person name="Griggs A."/>
            <person name="Gujja S."/>
            <person name="Heilman E."/>
            <person name="Heiman D."/>
            <person name="Hepburn T."/>
            <person name="Howarth C."/>
            <person name="Jen D."/>
            <person name="Larson L."/>
            <person name="Lewis B."/>
            <person name="Mehta T."/>
            <person name="Park D."/>
            <person name="Pearson M."/>
            <person name="Roberts A."/>
            <person name="Saif S."/>
            <person name="Shea T."/>
            <person name="Shenoy N."/>
            <person name="Sisk P."/>
            <person name="Stolte C."/>
            <person name="Sykes S."/>
            <person name="Thomson T."/>
            <person name="Walk T."/>
            <person name="White J."/>
            <person name="Yandava C."/>
            <person name="Izard J."/>
            <person name="Baranova O.V."/>
            <person name="Blanton J.M."/>
            <person name="Tanner A.C."/>
            <person name="Dewhirst F.E."/>
            <person name="Haas B."/>
            <person name="Nusbaum C."/>
            <person name="Birren B."/>
        </authorList>
    </citation>
    <scope>NUCLEOTIDE SEQUENCE [LARGE SCALE GENOMIC DNA]</scope>
    <source>
        <strain evidence="3">1-1 BBBD Race 1</strain>
    </source>
</reference>
<proteinExistence type="predicted"/>
<evidence type="ECO:0000313" key="3">
    <source>
        <dbReference type="EMBL" id="OAV95556.1"/>
    </source>
</evidence>
<keyword evidence="5" id="KW-1185">Reference proteome</keyword>
<accession>A0A180GRV6</accession>
<name>A0A180GRV6_PUCT1</name>
<organism evidence="3">
    <name type="scientific">Puccinia triticina (isolate 1-1 / race 1 (BBBD))</name>
    <name type="common">Brown leaf rust fungus</name>
    <dbReference type="NCBI Taxonomy" id="630390"/>
    <lineage>
        <taxon>Eukaryota</taxon>
        <taxon>Fungi</taxon>
        <taxon>Dikarya</taxon>
        <taxon>Basidiomycota</taxon>
        <taxon>Pucciniomycotina</taxon>
        <taxon>Pucciniomycetes</taxon>
        <taxon>Pucciniales</taxon>
        <taxon>Pucciniaceae</taxon>
        <taxon>Puccinia</taxon>
    </lineage>
</organism>
<dbReference type="Proteomes" id="UP000005240">
    <property type="component" value="Unassembled WGS sequence"/>
</dbReference>
<sequence>MGTPFFVACLVSLLVSSASLGKIKTFDGLELPDLNGPAPVPLSFEESNSCGRSIKHCSQAPGLISVRKSAQVNPTTVSMDISRGQHSSVGSRRQISVDLGSDESRKRSKLEHVHMPQASIQTEAHKPQKSGPSSPTQITSSQVEISENVKQLNEAGQGITQSTSYDSRGKETSETTPSSFTVYNWDFLIARELDNDTRNEPQKNKLVQLFKTFGFQETGGFYWVNPSNLKQFRKNFNKQRHEIRGNSKIYLREESLGKLVLTLSDEKLALDRNPTFRKIMSDFNSRIEKRNEELETLTNLPKISNKKIKSIQNYISSVTKMSTFLAVVHLSLFKQHDVGDGDQLLLSQKTVQDILLFIEDFWIQAELTDGHLPWEKTWAIQLSEMLRLRFDFWEIYPIRAHYHRAWSLVEYWAIGHGKKVIARDGPTFPVELVAR</sequence>
<dbReference type="EMBL" id="ADAS02000027">
    <property type="protein sequence ID" value="OAV95556.1"/>
    <property type="molecule type" value="Genomic_DNA"/>
</dbReference>
<feature type="compositionally biased region" description="Polar residues" evidence="1">
    <location>
        <begin position="77"/>
        <end position="94"/>
    </location>
</feature>
<reference evidence="4 5" key="3">
    <citation type="journal article" date="2017" name="G3 (Bethesda)">
        <title>Comparative analysis highlights variable genome content of wheat rusts and divergence of the mating loci.</title>
        <authorList>
            <person name="Cuomo C.A."/>
            <person name="Bakkeren G."/>
            <person name="Khalil H.B."/>
            <person name="Panwar V."/>
            <person name="Joly D."/>
            <person name="Linning R."/>
            <person name="Sakthikumar S."/>
            <person name="Song X."/>
            <person name="Adiconis X."/>
            <person name="Fan L."/>
            <person name="Goldberg J.M."/>
            <person name="Levin J.Z."/>
            <person name="Young S."/>
            <person name="Zeng Q."/>
            <person name="Anikster Y."/>
            <person name="Bruce M."/>
            <person name="Wang M."/>
            <person name="Yin C."/>
            <person name="McCallum B."/>
            <person name="Szabo L.J."/>
            <person name="Hulbert S."/>
            <person name="Chen X."/>
            <person name="Fellers J.P."/>
        </authorList>
    </citation>
    <scope>NUCLEOTIDE SEQUENCE</scope>
    <source>
        <strain evidence="5">Isolate 1-1 / race 1 (BBBD)</strain>
        <strain evidence="4">isolate 1-1 / race 1 (BBBD)</strain>
    </source>
</reference>
<reference evidence="4" key="4">
    <citation type="submission" date="2025-05" db="UniProtKB">
        <authorList>
            <consortium name="EnsemblFungi"/>
        </authorList>
    </citation>
    <scope>IDENTIFICATION</scope>
    <source>
        <strain evidence="4">isolate 1-1 / race 1 (BBBD)</strain>
    </source>
</reference>
<feature type="signal peptide" evidence="2">
    <location>
        <begin position="1"/>
        <end position="21"/>
    </location>
</feature>
<keyword evidence="2" id="KW-0732">Signal</keyword>
<evidence type="ECO:0000313" key="5">
    <source>
        <dbReference type="Proteomes" id="UP000005240"/>
    </source>
</evidence>
<feature type="compositionally biased region" description="Polar residues" evidence="1">
    <location>
        <begin position="130"/>
        <end position="151"/>
    </location>
</feature>
<feature type="compositionally biased region" description="Basic and acidic residues" evidence="1">
    <location>
        <begin position="102"/>
        <end position="114"/>
    </location>
</feature>
<feature type="region of interest" description="Disordered" evidence="1">
    <location>
        <begin position="77"/>
        <end position="177"/>
    </location>
</feature>
<dbReference type="VEuPathDB" id="FungiDB:PTTG_26593"/>
<feature type="chain" id="PRO_5008110208" evidence="2">
    <location>
        <begin position="22"/>
        <end position="435"/>
    </location>
</feature>
<gene>
    <name evidence="3" type="ORF">PTTG_26593</name>
</gene>
<reference evidence="3" key="2">
    <citation type="submission" date="2016-05" db="EMBL/GenBank/DDBJ databases">
        <title>Comparative analysis highlights variable genome content of wheat rusts and divergence of the mating loci.</title>
        <authorList>
            <person name="Cuomo C.A."/>
            <person name="Bakkeren G."/>
            <person name="Szabo L."/>
            <person name="Khalil H."/>
            <person name="Joly D."/>
            <person name="Goldberg J."/>
            <person name="Young S."/>
            <person name="Zeng Q."/>
            <person name="Fellers J."/>
        </authorList>
    </citation>
    <scope>NUCLEOTIDE SEQUENCE [LARGE SCALE GENOMIC DNA]</scope>
    <source>
        <strain evidence="3">1-1 BBBD Race 1</strain>
    </source>
</reference>
<evidence type="ECO:0000313" key="4">
    <source>
        <dbReference type="EnsemblFungi" id="PTTG_26593-t43_1-p1"/>
    </source>
</evidence>
<evidence type="ECO:0000256" key="2">
    <source>
        <dbReference type="SAM" id="SignalP"/>
    </source>
</evidence>
<dbReference type="EnsemblFungi" id="PTTG_26593-t43_1">
    <property type="protein sequence ID" value="PTTG_26593-t43_1-p1"/>
    <property type="gene ID" value="PTTG_26593"/>
</dbReference>
<protein>
    <submittedName>
        <fullName evidence="3 4">Uncharacterized protein</fullName>
    </submittedName>
</protein>
<dbReference type="OrthoDB" id="2495597at2759"/>